<accession>A0ABR2H972</accession>
<reference evidence="1 2" key="1">
    <citation type="submission" date="2024-04" db="EMBL/GenBank/DDBJ databases">
        <title>Tritrichomonas musculus Genome.</title>
        <authorList>
            <person name="Alves-Ferreira E."/>
            <person name="Grigg M."/>
            <person name="Lorenzi H."/>
            <person name="Galac M."/>
        </authorList>
    </citation>
    <scope>NUCLEOTIDE SEQUENCE [LARGE SCALE GENOMIC DNA]</scope>
    <source>
        <strain evidence="1 2">EAF2021</strain>
    </source>
</reference>
<keyword evidence="2" id="KW-1185">Reference proteome</keyword>
<name>A0ABR2H972_9EUKA</name>
<sequence>MRRDGQGEEQVPLQIEMVYNSTVDALESKDEDGYSTYFQNGIQHFNRIYFKYPPLNGKLQMLARR</sequence>
<organism evidence="1 2">
    <name type="scientific">Tritrichomonas musculus</name>
    <dbReference type="NCBI Taxonomy" id="1915356"/>
    <lineage>
        <taxon>Eukaryota</taxon>
        <taxon>Metamonada</taxon>
        <taxon>Parabasalia</taxon>
        <taxon>Tritrichomonadida</taxon>
        <taxon>Tritrichomonadidae</taxon>
        <taxon>Tritrichomonas</taxon>
    </lineage>
</organism>
<gene>
    <name evidence="1" type="ORF">M9Y10_025600</name>
</gene>
<evidence type="ECO:0000313" key="1">
    <source>
        <dbReference type="EMBL" id="KAK8842737.1"/>
    </source>
</evidence>
<dbReference type="Proteomes" id="UP001470230">
    <property type="component" value="Unassembled WGS sequence"/>
</dbReference>
<protein>
    <submittedName>
        <fullName evidence="1">Uncharacterized protein</fullName>
    </submittedName>
</protein>
<evidence type="ECO:0000313" key="2">
    <source>
        <dbReference type="Proteomes" id="UP001470230"/>
    </source>
</evidence>
<proteinExistence type="predicted"/>
<dbReference type="EMBL" id="JAPFFF010000037">
    <property type="protein sequence ID" value="KAK8842737.1"/>
    <property type="molecule type" value="Genomic_DNA"/>
</dbReference>
<comment type="caution">
    <text evidence="1">The sequence shown here is derived from an EMBL/GenBank/DDBJ whole genome shotgun (WGS) entry which is preliminary data.</text>
</comment>